<protein>
    <recommendedName>
        <fullName evidence="5">F-box domain-containing protein</fullName>
    </recommendedName>
</protein>
<dbReference type="GO" id="GO:0005930">
    <property type="term" value="C:axoneme"/>
    <property type="evidence" value="ECO:0007669"/>
    <property type="project" value="UniProtKB-SubCell"/>
</dbReference>
<dbReference type="Pfam" id="PF00023">
    <property type="entry name" value="Ank"/>
    <property type="match status" value="1"/>
</dbReference>
<dbReference type="Gene3D" id="1.25.40.20">
    <property type="entry name" value="Ankyrin repeat-containing domain"/>
    <property type="match status" value="2"/>
</dbReference>
<evidence type="ECO:0000256" key="3">
    <source>
        <dbReference type="ARBA" id="ARBA00023043"/>
    </source>
</evidence>
<evidence type="ECO:0000256" key="1">
    <source>
        <dbReference type="ARBA" id="ARBA00004430"/>
    </source>
</evidence>
<dbReference type="SMART" id="SM00248">
    <property type="entry name" value="ANK"/>
    <property type="match status" value="5"/>
</dbReference>
<evidence type="ECO:0000313" key="7">
    <source>
        <dbReference type="Proteomes" id="UP001314263"/>
    </source>
</evidence>
<dbReference type="SUPFAM" id="SSF52047">
    <property type="entry name" value="RNI-like"/>
    <property type="match status" value="1"/>
</dbReference>
<dbReference type="PANTHER" id="PTHR24198">
    <property type="entry name" value="ANKYRIN REPEAT AND PROTEIN KINASE DOMAIN-CONTAINING PROTEIN"/>
    <property type="match status" value="1"/>
</dbReference>
<dbReference type="SUPFAM" id="SSF81383">
    <property type="entry name" value="F-box domain"/>
    <property type="match status" value="1"/>
</dbReference>
<feature type="repeat" description="ANK" evidence="4">
    <location>
        <begin position="553"/>
        <end position="574"/>
    </location>
</feature>
<dbReference type="Proteomes" id="UP001314263">
    <property type="component" value="Unassembled WGS sequence"/>
</dbReference>
<dbReference type="InterPro" id="IPR036047">
    <property type="entry name" value="F-box-like_dom_sf"/>
</dbReference>
<name>A0AAV1I6I3_9CHLO</name>
<gene>
    <name evidence="6" type="ORF">CVIRNUC_005128</name>
</gene>
<dbReference type="PROSITE" id="PS50088">
    <property type="entry name" value="ANK_REPEAT"/>
    <property type="match status" value="3"/>
</dbReference>
<feature type="repeat" description="ANK" evidence="4">
    <location>
        <begin position="630"/>
        <end position="663"/>
    </location>
</feature>
<dbReference type="PANTHER" id="PTHR24198:SF165">
    <property type="entry name" value="ANKYRIN REPEAT-CONTAINING PROTEIN-RELATED"/>
    <property type="match status" value="1"/>
</dbReference>
<dbReference type="EMBL" id="CAUYUE010000006">
    <property type="protein sequence ID" value="CAK0780656.1"/>
    <property type="molecule type" value="Genomic_DNA"/>
</dbReference>
<keyword evidence="7" id="KW-1185">Reference proteome</keyword>
<sequence>MTQGKLAVPAISSKLNPYAEEFRPKRAQPNHNCTPNSCCQSAALGCEGQASVACDLPAVLRFMDVPSEILTSILCCLDDPSHVAAAAVTCKRLRDISASAPLHLRIAPSKFMIEDEDGVETLCQDRLRSFLNGLCGHFKGISELDLRQLPIELDDLHHANSSLPQLKILHLSGAQKLPPDAVAALLTAQNTRGAGSGIQAVSFVRCFQMTHEGLDAALAAAAVEGSSLRMVAFSHLDLGDWRKEVAYVLPQSAAGSPREDFDLGLRVQLQPLVRAPSVGCLQILSLHNSTKLRSRALSAVAESCPQLRMLMLGGCSLALTPAAPSSSMTMIGEAMKQMTARRLDRTGSTRPLRVIGIVDEGQYIASSSTGHTSGMQLLKEAVQNHGSSSIMTAAHAVAVAQISALAMQLPCLQVLELTHHPKAVVEGVRDALRNPPSGEKTDVQIWDLCQPEDVRAAQAFQAGQRGLAPRHVALALQEAVNSSSQARQTPLHAAAEAGNACMIQGLLGMGAAVNARDKSGGTPLSTTAEECDRGRAAAALLAAGANVRAKNAAGEAPLYIAALRGHADLVQLLLAHHEQCGIAWTAPGMYGDGWTPLMACCVAGHLGIARALLRGAGPHARDLALSANRYGLTAGHIAARRGDLELLLLLLTIAGGNLSKAKDSNGETPITVAIRYKHARAVQLLTDALTWPKVPVGRTRNLPLPYSMEMQLSSKRRSLNRPAYHRVSS</sequence>
<dbReference type="InterPro" id="IPR001810">
    <property type="entry name" value="F-box_dom"/>
</dbReference>
<evidence type="ECO:0000256" key="2">
    <source>
        <dbReference type="ARBA" id="ARBA00022737"/>
    </source>
</evidence>
<keyword evidence="3 4" id="KW-0040">ANK repeat</keyword>
<evidence type="ECO:0000256" key="4">
    <source>
        <dbReference type="PROSITE-ProRule" id="PRU00023"/>
    </source>
</evidence>
<comment type="subcellular location">
    <subcellularLocation>
        <location evidence="1">Cytoplasm</location>
        <location evidence="1">Cytoskeleton</location>
        <location evidence="1">Cilium axoneme</location>
    </subcellularLocation>
</comment>
<feature type="domain" description="F-box" evidence="5">
    <location>
        <begin position="64"/>
        <end position="99"/>
    </location>
</feature>
<evidence type="ECO:0000259" key="5">
    <source>
        <dbReference type="Pfam" id="PF12937"/>
    </source>
</evidence>
<dbReference type="SUPFAM" id="SSF48403">
    <property type="entry name" value="Ankyrin repeat"/>
    <property type="match status" value="1"/>
</dbReference>
<dbReference type="Pfam" id="PF12937">
    <property type="entry name" value="F-box-like"/>
    <property type="match status" value="1"/>
</dbReference>
<dbReference type="InterPro" id="IPR036770">
    <property type="entry name" value="Ankyrin_rpt-contain_sf"/>
</dbReference>
<dbReference type="InterPro" id="IPR002110">
    <property type="entry name" value="Ankyrin_rpt"/>
</dbReference>
<dbReference type="Gene3D" id="3.80.10.10">
    <property type="entry name" value="Ribonuclease Inhibitor"/>
    <property type="match status" value="1"/>
</dbReference>
<dbReference type="InterPro" id="IPR032675">
    <property type="entry name" value="LRR_dom_sf"/>
</dbReference>
<keyword evidence="2" id="KW-0677">Repeat</keyword>
<dbReference type="PROSITE" id="PS50297">
    <property type="entry name" value="ANK_REP_REGION"/>
    <property type="match status" value="2"/>
</dbReference>
<dbReference type="CDD" id="cd09917">
    <property type="entry name" value="F-box_SF"/>
    <property type="match status" value="1"/>
</dbReference>
<proteinExistence type="predicted"/>
<reference evidence="6 7" key="1">
    <citation type="submission" date="2023-10" db="EMBL/GenBank/DDBJ databases">
        <authorList>
            <person name="Maclean D."/>
            <person name="Macfadyen A."/>
        </authorList>
    </citation>
    <scope>NUCLEOTIDE SEQUENCE [LARGE SCALE GENOMIC DNA]</scope>
</reference>
<dbReference type="AlphaFoldDB" id="A0AAV1I6I3"/>
<feature type="repeat" description="ANK" evidence="4">
    <location>
        <begin position="486"/>
        <end position="518"/>
    </location>
</feature>
<evidence type="ECO:0000313" key="6">
    <source>
        <dbReference type="EMBL" id="CAK0780656.1"/>
    </source>
</evidence>
<organism evidence="6 7">
    <name type="scientific">Coccomyxa viridis</name>
    <dbReference type="NCBI Taxonomy" id="1274662"/>
    <lineage>
        <taxon>Eukaryota</taxon>
        <taxon>Viridiplantae</taxon>
        <taxon>Chlorophyta</taxon>
        <taxon>core chlorophytes</taxon>
        <taxon>Trebouxiophyceae</taxon>
        <taxon>Trebouxiophyceae incertae sedis</taxon>
        <taxon>Coccomyxaceae</taxon>
        <taxon>Coccomyxa</taxon>
    </lineage>
</organism>
<accession>A0AAV1I6I3</accession>
<comment type="caution">
    <text evidence="6">The sequence shown here is derived from an EMBL/GenBank/DDBJ whole genome shotgun (WGS) entry which is preliminary data.</text>
</comment>
<dbReference type="Pfam" id="PF12796">
    <property type="entry name" value="Ank_2"/>
    <property type="match status" value="1"/>
</dbReference>